<evidence type="ECO:0000259" key="3">
    <source>
        <dbReference type="Pfam" id="PF00501"/>
    </source>
</evidence>
<name>X1TQA2_9ZZZZ</name>
<keyword evidence="2" id="KW-0436">Ligase</keyword>
<dbReference type="InterPro" id="IPR042099">
    <property type="entry name" value="ANL_N_sf"/>
</dbReference>
<dbReference type="InterPro" id="IPR000873">
    <property type="entry name" value="AMP-dep_synth/lig_dom"/>
</dbReference>
<feature type="domain" description="AMP-binding enzyme C-terminal" evidence="4">
    <location>
        <begin position="177"/>
        <end position="242"/>
    </location>
</feature>
<comment type="similarity">
    <text evidence="1">Belongs to the ATP-dependent AMP-binding enzyme family.</text>
</comment>
<feature type="domain" description="AMP-dependent synthetase/ligase" evidence="3">
    <location>
        <begin position="1"/>
        <end position="126"/>
    </location>
</feature>
<accession>X1TQA2</accession>
<evidence type="ECO:0000313" key="5">
    <source>
        <dbReference type="EMBL" id="GAJ07444.1"/>
    </source>
</evidence>
<proteinExistence type="inferred from homology"/>
<dbReference type="GO" id="GO:0006631">
    <property type="term" value="P:fatty acid metabolic process"/>
    <property type="evidence" value="ECO:0007669"/>
    <property type="project" value="TreeGrafter"/>
</dbReference>
<dbReference type="Gene3D" id="3.40.50.12780">
    <property type="entry name" value="N-terminal domain of ligase-like"/>
    <property type="match status" value="1"/>
</dbReference>
<dbReference type="PANTHER" id="PTHR43201:SF5">
    <property type="entry name" value="MEDIUM-CHAIN ACYL-COA LIGASE ACSF2, MITOCHONDRIAL"/>
    <property type="match status" value="1"/>
</dbReference>
<evidence type="ECO:0008006" key="6">
    <source>
        <dbReference type="Google" id="ProtNLM"/>
    </source>
</evidence>
<dbReference type="Gene3D" id="3.30.300.30">
    <property type="match status" value="1"/>
</dbReference>
<dbReference type="EMBL" id="BARW01031903">
    <property type="protein sequence ID" value="GAJ07444.1"/>
    <property type="molecule type" value="Genomic_DNA"/>
</dbReference>
<evidence type="ECO:0000259" key="4">
    <source>
        <dbReference type="Pfam" id="PF13193"/>
    </source>
</evidence>
<dbReference type="Pfam" id="PF13193">
    <property type="entry name" value="AMP-binding_C"/>
    <property type="match status" value="1"/>
</dbReference>
<dbReference type="InterPro" id="IPR045851">
    <property type="entry name" value="AMP-bd_C_sf"/>
</dbReference>
<gene>
    <name evidence="5" type="ORF">S12H4_50624</name>
</gene>
<dbReference type="Pfam" id="PF00501">
    <property type="entry name" value="AMP-binding"/>
    <property type="match status" value="1"/>
</dbReference>
<protein>
    <recommendedName>
        <fullName evidence="6">AMP-dependent synthetase/ligase domain-containing protein</fullName>
    </recommendedName>
</protein>
<reference evidence="5" key="1">
    <citation type="journal article" date="2014" name="Front. Microbiol.">
        <title>High frequency of phylogenetically diverse reductive dehalogenase-homologous genes in deep subseafloor sedimentary metagenomes.</title>
        <authorList>
            <person name="Kawai M."/>
            <person name="Futagami T."/>
            <person name="Toyoda A."/>
            <person name="Takaki Y."/>
            <person name="Nishi S."/>
            <person name="Hori S."/>
            <person name="Arai W."/>
            <person name="Tsubouchi T."/>
            <person name="Morono Y."/>
            <person name="Uchiyama I."/>
            <person name="Ito T."/>
            <person name="Fujiyama A."/>
            <person name="Inagaki F."/>
            <person name="Takami H."/>
        </authorList>
    </citation>
    <scope>NUCLEOTIDE SEQUENCE</scope>
    <source>
        <strain evidence="5">Expedition CK06-06</strain>
    </source>
</reference>
<feature type="non-terminal residue" evidence="5">
    <location>
        <position position="242"/>
    </location>
</feature>
<dbReference type="SUPFAM" id="SSF56801">
    <property type="entry name" value="Acetyl-CoA synthetase-like"/>
    <property type="match status" value="1"/>
</dbReference>
<dbReference type="InterPro" id="IPR025110">
    <property type="entry name" value="AMP-bd_C"/>
</dbReference>
<evidence type="ECO:0000256" key="1">
    <source>
        <dbReference type="ARBA" id="ARBA00006432"/>
    </source>
</evidence>
<dbReference type="GO" id="GO:0031956">
    <property type="term" value="F:medium-chain fatty acid-CoA ligase activity"/>
    <property type="evidence" value="ECO:0007669"/>
    <property type="project" value="TreeGrafter"/>
</dbReference>
<organism evidence="5">
    <name type="scientific">marine sediment metagenome</name>
    <dbReference type="NCBI Taxonomy" id="412755"/>
    <lineage>
        <taxon>unclassified sequences</taxon>
        <taxon>metagenomes</taxon>
        <taxon>ecological metagenomes</taxon>
    </lineage>
</organism>
<dbReference type="AlphaFoldDB" id="X1TQA2"/>
<evidence type="ECO:0000256" key="2">
    <source>
        <dbReference type="ARBA" id="ARBA00022598"/>
    </source>
</evidence>
<dbReference type="PANTHER" id="PTHR43201">
    <property type="entry name" value="ACYL-COA SYNTHETASE"/>
    <property type="match status" value="1"/>
</dbReference>
<sequence>MLKRVIDHPEFDKYDLSSLRVITYGAAPMPFEVIKKAIELMPDVRFINAFGQTETASTITMLGPEDHIITGTPEEKEKKLKRLASSIGRPMSDVEVRIIDEEGKEVPVGEVGEIVARGPRVMGGYWKDPEKTAKAFTKDGWLHTNDTGYIDEDGYIYLSGRADDLIIRGGENISPEEVENALYSHPKIEEAAVIGVPDPEWGQEPMAVVVLKKGEKATDEEIMEYCRQKLSSFKRPRYVAFI</sequence>
<comment type="caution">
    <text evidence="5">The sequence shown here is derived from an EMBL/GenBank/DDBJ whole genome shotgun (WGS) entry which is preliminary data.</text>
</comment>